<feature type="transmembrane region" description="Helical" evidence="7">
    <location>
        <begin position="655"/>
        <end position="676"/>
    </location>
</feature>
<keyword evidence="10" id="KW-1185">Reference proteome</keyword>
<dbReference type="GO" id="GO:0044874">
    <property type="term" value="P:lipoprotein localization to outer membrane"/>
    <property type="evidence" value="ECO:0007669"/>
    <property type="project" value="TreeGrafter"/>
</dbReference>
<dbReference type="Proteomes" id="UP000005824">
    <property type="component" value="Unassembled WGS sequence"/>
</dbReference>
<feature type="transmembrane region" description="Helical" evidence="7">
    <location>
        <begin position="753"/>
        <end position="771"/>
    </location>
</feature>
<reference evidence="9 10" key="1">
    <citation type="journal article" date="2011" name="J. Bacteriol.">
        <title>Genome sequence of Chthoniobacter flavus Ellin428, an aerobic heterotrophic soil bacterium.</title>
        <authorList>
            <person name="Kant R."/>
            <person name="van Passel M.W."/>
            <person name="Palva A."/>
            <person name="Lucas S."/>
            <person name="Lapidus A."/>
            <person name="Glavina Del Rio T."/>
            <person name="Dalin E."/>
            <person name="Tice H."/>
            <person name="Bruce D."/>
            <person name="Goodwin L."/>
            <person name="Pitluck S."/>
            <person name="Larimer F.W."/>
            <person name="Land M.L."/>
            <person name="Hauser L."/>
            <person name="Sangwan P."/>
            <person name="de Vos W.M."/>
            <person name="Janssen P.H."/>
            <person name="Smidt H."/>
        </authorList>
    </citation>
    <scope>NUCLEOTIDE SEQUENCE [LARGE SCALE GENOMIC DNA]</scope>
    <source>
        <strain evidence="9 10">Ellin428</strain>
    </source>
</reference>
<dbReference type="InParanoid" id="B4D0K2"/>
<accession>B4D0K2</accession>
<feature type="domain" description="ABC3 transporter permease C-terminal" evidence="8">
    <location>
        <begin position="662"/>
        <end position="778"/>
    </location>
</feature>
<keyword evidence="3" id="KW-1003">Cell membrane</keyword>
<dbReference type="RefSeq" id="WP_006979778.1">
    <property type="nucleotide sequence ID" value="NZ_ABVL01000006.1"/>
</dbReference>
<evidence type="ECO:0000256" key="1">
    <source>
        <dbReference type="ARBA" id="ARBA00004651"/>
    </source>
</evidence>
<dbReference type="InterPro" id="IPR051447">
    <property type="entry name" value="Lipoprotein-release_system"/>
</dbReference>
<feature type="transmembrane region" description="Helical" evidence="7">
    <location>
        <begin position="263"/>
        <end position="287"/>
    </location>
</feature>
<feature type="transmembrane region" description="Helical" evidence="7">
    <location>
        <begin position="711"/>
        <end position="733"/>
    </location>
</feature>
<feature type="transmembrane region" description="Helical" evidence="7">
    <location>
        <begin position="21"/>
        <end position="41"/>
    </location>
</feature>
<feature type="domain" description="ABC3 transporter permease C-terminal" evidence="8">
    <location>
        <begin position="270"/>
        <end position="390"/>
    </location>
</feature>
<comment type="similarity">
    <text evidence="2">Belongs to the ABC-4 integral membrane protein family. LolC/E subfamily.</text>
</comment>
<sequence length="788" mass="85851">MLSPLDLKLLRDIGKMKGQMVSVSIVMACGLAMMIMARSLILSLESTRDAYYADHRFADVFCDVKRAPNALRSRLARIDGAATVETRVTGSAKLDIPGLAEPADATVISLPDDRPQQLNLLYLRSGRLPEFGHADEIVVGEAFANAHGFEPGNEITATIYGARETLKIVGIALSPEYVFEARPGETLPDNKRFGVFWMNERDLAKAFKLDGAFNNVLIKVAPGASPLGVMAELDRILAPYGGLVAFDRHDHPSAQRLNDELRVLHGLSFAFPAVFLSIAAFMSSAVLTRLIRLQREQIAQLKAFGYSSTQVGFHYLKFAIVIVAGATVVGGGAGMCLGTGVVQVYHRFFRFPELHFHPNWKMFGVAFAVSAGAAFLGVIGAVRQAVKLPPAEAMRPEPPAEYKMSIVERIGLSKFLSTTFRMAWRNLERKPWQAFFTAFGLALATGIPIVPGAMGDSIHYLLSIQWDVAQRQNVTVSLIEPGSASALTDIRSLPGVMIAEPFRTVPARLRFGHRSRRLAVTGLPRDAYLNRLLDDKERAVELPPNGLLVSAKLAEILGAKVGDPIILEVQEGKRPTLEATIQGTITDYAGVFAYMEINSLRRLMREGGTVSGAYLSVDTNHWDDFLARVKEAPRVAGVFIKEAVRGSFKKSTGEMIGMITTIYFTFAIIVSFGVVYNSARIALSERSRDLATLRVIGFTQREVAAVMLSELIILTVAAIPPGLWIGSQLAAAIVHTASTETVRMPLILTPHSFAMAVVVVLCSSALSFAVVSRRLSQLDLLGVLKARD</sequence>
<feature type="transmembrane region" description="Helical" evidence="7">
    <location>
        <begin position="362"/>
        <end position="382"/>
    </location>
</feature>
<evidence type="ECO:0000256" key="6">
    <source>
        <dbReference type="ARBA" id="ARBA00023136"/>
    </source>
</evidence>
<keyword evidence="5 7" id="KW-1133">Transmembrane helix</keyword>
<keyword evidence="4 7" id="KW-0812">Transmembrane</keyword>
<dbReference type="GO" id="GO:0098797">
    <property type="term" value="C:plasma membrane protein complex"/>
    <property type="evidence" value="ECO:0007669"/>
    <property type="project" value="TreeGrafter"/>
</dbReference>
<evidence type="ECO:0000256" key="7">
    <source>
        <dbReference type="SAM" id="Phobius"/>
    </source>
</evidence>
<feature type="transmembrane region" description="Helical" evidence="7">
    <location>
        <begin position="318"/>
        <end position="342"/>
    </location>
</feature>
<dbReference type="PANTHER" id="PTHR30489:SF0">
    <property type="entry name" value="LIPOPROTEIN-RELEASING SYSTEM TRANSMEMBRANE PROTEIN LOLE"/>
    <property type="match status" value="1"/>
</dbReference>
<feature type="transmembrane region" description="Helical" evidence="7">
    <location>
        <begin position="434"/>
        <end position="454"/>
    </location>
</feature>
<dbReference type="Pfam" id="PF02687">
    <property type="entry name" value="FtsX"/>
    <property type="match status" value="2"/>
</dbReference>
<dbReference type="STRING" id="497964.CfE428DRAFT_2453"/>
<dbReference type="EMBL" id="ABVL01000006">
    <property type="protein sequence ID" value="EDY19864.1"/>
    <property type="molecule type" value="Genomic_DNA"/>
</dbReference>
<proteinExistence type="inferred from homology"/>
<comment type="caution">
    <text evidence="9">The sequence shown here is derived from an EMBL/GenBank/DDBJ whole genome shotgun (WGS) entry which is preliminary data.</text>
</comment>
<evidence type="ECO:0000313" key="10">
    <source>
        <dbReference type="Proteomes" id="UP000005824"/>
    </source>
</evidence>
<evidence type="ECO:0000313" key="9">
    <source>
        <dbReference type="EMBL" id="EDY19864.1"/>
    </source>
</evidence>
<comment type="subcellular location">
    <subcellularLocation>
        <location evidence="1">Cell membrane</location>
        <topology evidence="1">Multi-pass membrane protein</topology>
    </subcellularLocation>
</comment>
<dbReference type="InterPro" id="IPR003838">
    <property type="entry name" value="ABC3_permease_C"/>
</dbReference>
<name>B4D0K2_9BACT</name>
<evidence type="ECO:0000256" key="5">
    <source>
        <dbReference type="ARBA" id="ARBA00022989"/>
    </source>
</evidence>
<protein>
    <recommendedName>
        <fullName evidence="8">ABC3 transporter permease C-terminal domain-containing protein</fullName>
    </recommendedName>
</protein>
<evidence type="ECO:0000256" key="2">
    <source>
        <dbReference type="ARBA" id="ARBA00005236"/>
    </source>
</evidence>
<evidence type="ECO:0000259" key="8">
    <source>
        <dbReference type="Pfam" id="PF02687"/>
    </source>
</evidence>
<evidence type="ECO:0000256" key="4">
    <source>
        <dbReference type="ARBA" id="ARBA00022692"/>
    </source>
</evidence>
<evidence type="ECO:0000256" key="3">
    <source>
        <dbReference type="ARBA" id="ARBA00022475"/>
    </source>
</evidence>
<dbReference type="PANTHER" id="PTHR30489">
    <property type="entry name" value="LIPOPROTEIN-RELEASING SYSTEM TRANSMEMBRANE PROTEIN LOLE"/>
    <property type="match status" value="1"/>
</dbReference>
<dbReference type="AlphaFoldDB" id="B4D0K2"/>
<keyword evidence="6 7" id="KW-0472">Membrane</keyword>
<organism evidence="9 10">
    <name type="scientific">Chthoniobacter flavus Ellin428</name>
    <dbReference type="NCBI Taxonomy" id="497964"/>
    <lineage>
        <taxon>Bacteria</taxon>
        <taxon>Pseudomonadati</taxon>
        <taxon>Verrucomicrobiota</taxon>
        <taxon>Spartobacteria</taxon>
        <taxon>Chthoniobacterales</taxon>
        <taxon>Chthoniobacteraceae</taxon>
        <taxon>Chthoniobacter</taxon>
    </lineage>
</organism>
<gene>
    <name evidence="9" type="ORF">CfE428DRAFT_2453</name>
</gene>
<dbReference type="eggNOG" id="COG0577">
    <property type="taxonomic scope" value="Bacteria"/>
</dbReference>